<sequence length="394" mass="44171">MQEVQIQDQKQLTRAERRAQAKLAKQIARANKKQEQAANASFDVTRTDPDSFYERAIEWTHRADKIINLVLGYLLAIASVLGFMDVLSNGEVLGHVPFLFYVWLLIMGLGVDFQILLVIGRVPDLARMVGHPVGKWVLVTFNIVFLSFLAYVSIIIGAVFTQRRDVPGTIAQAMSILNINSTSFVYERAALATFLLILMAVDRTMERWRMQIAAGNKQQGKQAHVTEEEQLVNAQPTQGIQTSDLAQVIQAMQEMNTQNLVAMQTMNQETLNRFSTVTVELVRETIERTVATVALPEPTTHMALPAGNTQDQETEQEAVDAPEKPERGKQTIDYGTLIEQMYQEAPHVTTTIIEQRLGCTRKTASKHLQRLRPVPNAIVVTELETEEGIQETEG</sequence>
<dbReference type="EMBL" id="ADVG01000002">
    <property type="protein sequence ID" value="EFH86579.1"/>
    <property type="molecule type" value="Genomic_DNA"/>
</dbReference>
<feature type="transmembrane region" description="Helical" evidence="2">
    <location>
        <begin position="66"/>
        <end position="86"/>
    </location>
</feature>
<evidence type="ECO:0000313" key="3">
    <source>
        <dbReference type="EMBL" id="EFH86579.1"/>
    </source>
</evidence>
<feature type="transmembrane region" description="Helical" evidence="2">
    <location>
        <begin position="184"/>
        <end position="201"/>
    </location>
</feature>
<feature type="transmembrane region" description="Helical" evidence="2">
    <location>
        <begin position="139"/>
        <end position="160"/>
    </location>
</feature>
<evidence type="ECO:0000313" key="4">
    <source>
        <dbReference type="Proteomes" id="UP000004508"/>
    </source>
</evidence>
<name>D6TLC9_KTERA</name>
<comment type="caution">
    <text evidence="3">The sequence shown here is derived from an EMBL/GenBank/DDBJ whole genome shotgun (WGS) entry which is preliminary data.</text>
</comment>
<dbReference type="STRING" id="485913.Krac_7882"/>
<proteinExistence type="predicted"/>
<protein>
    <submittedName>
        <fullName evidence="3">Uncharacterized protein</fullName>
    </submittedName>
</protein>
<keyword evidence="2" id="KW-0472">Membrane</keyword>
<feature type="transmembrane region" description="Helical" evidence="2">
    <location>
        <begin position="98"/>
        <end position="119"/>
    </location>
</feature>
<accession>D6TLC9</accession>
<gene>
    <name evidence="3" type="ORF">Krac_7882</name>
</gene>
<evidence type="ECO:0000256" key="2">
    <source>
        <dbReference type="SAM" id="Phobius"/>
    </source>
</evidence>
<keyword evidence="4" id="KW-1185">Reference proteome</keyword>
<dbReference type="Proteomes" id="UP000004508">
    <property type="component" value="Unassembled WGS sequence"/>
</dbReference>
<evidence type="ECO:0000256" key="1">
    <source>
        <dbReference type="SAM" id="MobiDB-lite"/>
    </source>
</evidence>
<dbReference type="RefSeq" id="WP_007911025.1">
    <property type="nucleotide sequence ID" value="NZ_ADVG01000002.1"/>
</dbReference>
<dbReference type="InParanoid" id="D6TLC9"/>
<organism evidence="3 4">
    <name type="scientific">Ktedonobacter racemifer DSM 44963</name>
    <dbReference type="NCBI Taxonomy" id="485913"/>
    <lineage>
        <taxon>Bacteria</taxon>
        <taxon>Bacillati</taxon>
        <taxon>Chloroflexota</taxon>
        <taxon>Ktedonobacteria</taxon>
        <taxon>Ktedonobacterales</taxon>
        <taxon>Ktedonobacteraceae</taxon>
        <taxon>Ktedonobacter</taxon>
    </lineage>
</organism>
<keyword evidence="2" id="KW-0812">Transmembrane</keyword>
<keyword evidence="2" id="KW-1133">Transmembrane helix</keyword>
<feature type="region of interest" description="Disordered" evidence="1">
    <location>
        <begin position="300"/>
        <end position="328"/>
    </location>
</feature>
<reference evidence="3 4" key="1">
    <citation type="journal article" date="2011" name="Stand. Genomic Sci.">
        <title>Non-contiguous finished genome sequence and contextual data of the filamentous soil bacterium Ktedonobacter racemifer type strain (SOSP1-21).</title>
        <authorList>
            <person name="Chang Y.J."/>
            <person name="Land M."/>
            <person name="Hauser L."/>
            <person name="Chertkov O."/>
            <person name="Del Rio T.G."/>
            <person name="Nolan M."/>
            <person name="Copeland A."/>
            <person name="Tice H."/>
            <person name="Cheng J.F."/>
            <person name="Lucas S."/>
            <person name="Han C."/>
            <person name="Goodwin L."/>
            <person name="Pitluck S."/>
            <person name="Ivanova N."/>
            <person name="Ovchinikova G."/>
            <person name="Pati A."/>
            <person name="Chen A."/>
            <person name="Palaniappan K."/>
            <person name="Mavromatis K."/>
            <person name="Liolios K."/>
            <person name="Brettin T."/>
            <person name="Fiebig A."/>
            <person name="Rohde M."/>
            <person name="Abt B."/>
            <person name="Goker M."/>
            <person name="Detter J.C."/>
            <person name="Woyke T."/>
            <person name="Bristow J."/>
            <person name="Eisen J.A."/>
            <person name="Markowitz V."/>
            <person name="Hugenholtz P."/>
            <person name="Kyrpides N.C."/>
            <person name="Klenk H.P."/>
            <person name="Lapidus A."/>
        </authorList>
    </citation>
    <scope>NUCLEOTIDE SEQUENCE [LARGE SCALE GENOMIC DNA]</scope>
    <source>
        <strain evidence="4">DSM 44963</strain>
    </source>
</reference>
<dbReference type="AlphaFoldDB" id="D6TLC9"/>